<dbReference type="Proteomes" id="UP000000803">
    <property type="component" value="Chromosome X"/>
</dbReference>
<dbReference type="InterPro" id="IPR011705">
    <property type="entry name" value="BACK"/>
</dbReference>
<dbReference type="AlphaFoldDB" id="Q9W4L5"/>
<dbReference type="CDD" id="cd14733">
    <property type="entry name" value="BACK"/>
    <property type="match status" value="1"/>
</dbReference>
<dbReference type="SMART" id="SM00875">
    <property type="entry name" value="BACK"/>
    <property type="match status" value="1"/>
</dbReference>
<dbReference type="PANTHER" id="PTHR22667">
    <property type="entry name" value="AT01380P-RELATED"/>
    <property type="match status" value="1"/>
</dbReference>
<name>Q9W4L5_DROME</name>
<dbReference type="OrthoDB" id="6350321at2759"/>
<reference evidence="3 7" key="5">
    <citation type="journal article" date="2002" name="Genome Biol.">
        <title>Heterochromatic sequences in a Drosophila whole-genome shotgun assembly.</title>
        <authorList>
            <person name="Hoskins R.A."/>
            <person name="Smith C.D."/>
            <person name="Carlson J.W."/>
            <person name="Carvalho A.B."/>
            <person name="Halpern A."/>
            <person name="Kaminker J.S."/>
            <person name="Kennedy C."/>
            <person name="Mungall C.J."/>
            <person name="Sullivan B.A."/>
            <person name="Sutton G.G."/>
            <person name="Yasuhara J.C."/>
            <person name="Wakimoto B.T."/>
            <person name="Myers E.W."/>
            <person name="Celniker S.E."/>
            <person name="Rubin G.M."/>
            <person name="Karpen G.H."/>
        </authorList>
    </citation>
    <scope>NUCLEOTIDE SEQUENCE [LARGE SCALE GENOMIC DNA]</scope>
    <source>
        <strain evidence="7">Berkeley</strain>
    </source>
</reference>
<reference evidence="7" key="2">
    <citation type="journal article" date="2002" name="Genome Biol.">
        <title>Finishing a whole-genome shotgun: release 3 of the Drosophila melanogaster euchromatic genome sequence.</title>
        <authorList>
            <person name="Celniker S.E."/>
            <person name="Wheeler D.A."/>
            <person name="Kronmiller B."/>
            <person name="Carlson J.W."/>
            <person name="Halpern A."/>
            <person name="Patel S."/>
            <person name="Adams M."/>
            <person name="Champe M."/>
            <person name="Dugan S.P."/>
            <person name="Frise E."/>
            <person name="Hodgson A."/>
            <person name="George R.A."/>
            <person name="Hoskins R.A."/>
            <person name="Laverty T."/>
            <person name="Muzny D.M."/>
            <person name="Nelson C.R."/>
            <person name="Pacleb J.M."/>
            <person name="Park S."/>
            <person name="Pfeiffer B.D."/>
            <person name="Richards S."/>
            <person name="Sodergren E.J."/>
            <person name="Svirskas R."/>
            <person name="Tabor P.E."/>
            <person name="Wan K."/>
            <person name="Stapleton M."/>
            <person name="Sutton G.G."/>
            <person name="Venter C."/>
            <person name="Weinstock G."/>
            <person name="Scherer S.E."/>
            <person name="Myers E.W."/>
            <person name="Gibbs R.A."/>
            <person name="Rubin G.M."/>
        </authorList>
    </citation>
    <scope>NUCLEOTIDE SEQUENCE [LARGE SCALE GENOMIC DNA]</scope>
    <source>
        <strain evidence="7">Berkeley</strain>
    </source>
</reference>
<reference evidence="4" key="6">
    <citation type="submission" date="2003-12" db="EMBL/GenBank/DDBJ databases">
        <authorList>
            <person name="Stapleton M."/>
            <person name="Brokstein P."/>
            <person name="Hong L."/>
            <person name="Agbayani A."/>
            <person name="Carlson J."/>
            <person name="Champe M."/>
            <person name="Chavez C."/>
            <person name="Dorsett V."/>
            <person name="Dresnek D."/>
            <person name="Farfan D."/>
            <person name="Frise E."/>
            <person name="George R."/>
            <person name="Gonzalez M."/>
            <person name="Guarin H."/>
            <person name="Kronmiller B."/>
            <person name="Li P."/>
            <person name="Liao G."/>
            <person name="Miranda A."/>
            <person name="Mungall C.J."/>
            <person name="Nunoo J."/>
            <person name="Pacleb J."/>
            <person name="Paragas V."/>
            <person name="Park S."/>
            <person name="Patel S."/>
            <person name="Phouanenavong S."/>
            <person name="Wan K."/>
            <person name="Yu C."/>
            <person name="Lewis S.E."/>
            <person name="Rubin G.M."/>
            <person name="Celniker S."/>
        </authorList>
    </citation>
    <scope>NUCLEOTIDE SEQUENCE</scope>
</reference>
<reference evidence="3" key="15">
    <citation type="submission" date="2024-06" db="EMBL/GenBank/DDBJ databases">
        <title>Drosophila melanogaster release 4 sequence.</title>
        <authorList>
            <consortium name="Berkeley Drosophila Genome Project"/>
            <person name="Celniker S."/>
            <person name="Carlson J."/>
            <person name="Wan K."/>
            <person name="Pfeiffer B."/>
            <person name="Frise E."/>
            <person name="George R."/>
            <person name="Hoskins R."/>
            <person name="Stapleton M."/>
            <person name="Pacleb J."/>
            <person name="Park S."/>
            <person name="Svirskas R."/>
            <person name="Smith E."/>
            <person name="Yu C."/>
            <person name="Rubin G."/>
        </authorList>
    </citation>
    <scope>NUCLEOTIDE SEQUENCE</scope>
</reference>
<dbReference type="Bgee" id="FBgn0029703">
    <property type="expression patterns" value="Expressed in early elongation stage spermatid (Drosophila) in testis and 15 other cell types or tissues"/>
</dbReference>
<reference evidence="3" key="12">
    <citation type="journal article" date="2015" name="G3 (Bethesda)">
        <title>Gene Model Annotations for Drosophila melanogaster: The Rule-Benders.</title>
        <authorList>
            <consortium name="FlyBase Consortium"/>
            <person name="Crosby M.A."/>
            <person name="Gramates L.S."/>
            <person name="Dos Santos G."/>
            <person name="Matthews B.B."/>
            <person name="St Pierre S.E."/>
            <person name="Zhou P."/>
            <person name="Schroeder A.J."/>
            <person name="Falls K."/>
            <person name="Emmert D.B."/>
            <person name="Russo S.M."/>
            <person name="Gelbart W.M."/>
            <person name="null"/>
        </authorList>
    </citation>
    <scope>NUCLEOTIDE SEQUENCE</scope>
</reference>
<dbReference type="PaxDb" id="7227-FBpp0070626"/>
<evidence type="ECO:0000256" key="1">
    <source>
        <dbReference type="SAM" id="MobiDB-lite"/>
    </source>
</evidence>
<dbReference type="DNASU" id="31372"/>
<reference evidence="3" key="8">
    <citation type="submission" date="2006-08" db="EMBL/GenBank/DDBJ databases">
        <authorList>
            <person name="Celniker S."/>
            <person name="Carlson J."/>
            <person name="Wan K."/>
            <person name="Frise E."/>
            <person name="Hoskins R."/>
            <person name="Park S."/>
            <person name="Svirskas R."/>
            <person name="Rubin G."/>
        </authorList>
    </citation>
    <scope>NUCLEOTIDE SEQUENCE</scope>
</reference>
<reference evidence="7" key="4">
    <citation type="journal article" date="2002" name="Genome Biol.">
        <title>The transposable elements of the Drosophila melanogaster euchromatin: a genomics perspective.</title>
        <authorList>
            <person name="Kaminker J.S."/>
            <person name="Bergman C.M."/>
            <person name="Kronmiller B."/>
            <person name="Carlson J."/>
            <person name="Svirskas R."/>
            <person name="Patel S."/>
            <person name="Frise E."/>
            <person name="Wheeler D.A."/>
            <person name="Lewis S.E."/>
            <person name="Rubin G.M."/>
            <person name="Ashburner M."/>
            <person name="Celniker S.E."/>
        </authorList>
    </citation>
    <scope>NUCLEOTIDE SEQUENCE [LARGE SCALE GENOMIC DNA]</scope>
    <source>
        <strain evidence="7">Berkeley</strain>
    </source>
</reference>
<dbReference type="IntAct" id="Q9W4L5">
    <property type="interactions" value="1"/>
</dbReference>
<evidence type="ECO:0000313" key="6">
    <source>
        <dbReference type="FlyBase" id="FBgn0029703"/>
    </source>
</evidence>
<dbReference type="UCSC" id="CG12692-RB">
    <property type="organism name" value="d. melanogaster"/>
</dbReference>
<dbReference type="BioGRID-ORCS" id="31372">
    <property type="hits" value="0 hits in 1 CRISPR screen"/>
</dbReference>
<dbReference type="Gene3D" id="1.25.40.420">
    <property type="match status" value="1"/>
</dbReference>
<accession>Q9W4L5</accession>
<reference evidence="3" key="14">
    <citation type="submission" date="2023-12" db="EMBL/GenBank/DDBJ databases">
        <authorList>
            <consortium name="FlyBase"/>
        </authorList>
    </citation>
    <scope>NUCLEOTIDE SEQUENCE</scope>
</reference>
<evidence type="ECO:0000259" key="2">
    <source>
        <dbReference type="SMART" id="SM00875"/>
    </source>
</evidence>
<reference evidence="3 7" key="1">
    <citation type="journal article" date="2000" name="Science">
        <title>The genome sequence of Drosophila melanogaster.</title>
        <authorList>
            <person name="Adams M.D."/>
            <person name="Celniker S.E."/>
            <person name="Holt R.A."/>
            <person name="Evans C.A."/>
            <person name="Gocayne J.D."/>
            <person name="Amanatides P.G."/>
            <person name="Scherer S.E."/>
            <person name="Li P.W."/>
            <person name="Hoskins R.A."/>
            <person name="Galle R.F."/>
            <person name="George R.A."/>
            <person name="Lewis S.E."/>
            <person name="Richards S."/>
            <person name="Ashburner M."/>
            <person name="Henderson S.N."/>
            <person name="Sutton G.G."/>
            <person name="Wortman J.R."/>
            <person name="Yandell M.D."/>
            <person name="Zhang Q."/>
            <person name="Chen L.X."/>
            <person name="Brandon R.C."/>
            <person name="Rogers Y.H."/>
            <person name="Blazej R.G."/>
            <person name="Champe M."/>
            <person name="Pfeiffer B.D."/>
            <person name="Wan K.H."/>
            <person name="Doyle C."/>
            <person name="Baxter E.G."/>
            <person name="Helt G."/>
            <person name="Nelson C.R."/>
            <person name="Gabor G.L."/>
            <person name="Abril J.F."/>
            <person name="Agbayani A."/>
            <person name="An H.J."/>
            <person name="Andrews-Pfannkoch C."/>
            <person name="Baldwin D."/>
            <person name="Ballew R.M."/>
            <person name="Basu A."/>
            <person name="Baxendale J."/>
            <person name="Bayraktaroglu L."/>
            <person name="Beasley E.M."/>
            <person name="Beeson K.Y."/>
            <person name="Benos P.V."/>
            <person name="Berman B.P."/>
            <person name="Bhandari D."/>
            <person name="Bolshakov S."/>
            <person name="Borkova D."/>
            <person name="Botchan M.R."/>
            <person name="Bouck J."/>
            <person name="Brokstein P."/>
            <person name="Brottier P."/>
            <person name="Burtis K.C."/>
            <person name="Busam D.A."/>
            <person name="Butler H."/>
            <person name="Cadieu E."/>
            <person name="Center A."/>
            <person name="Chandra I."/>
            <person name="Cherry J.M."/>
            <person name="Cawley S."/>
            <person name="Dahlke C."/>
            <person name="Davenport L.B."/>
            <person name="Davies P."/>
            <person name="de Pablos B."/>
            <person name="Delcher A."/>
            <person name="Deng Z."/>
            <person name="Mays A.D."/>
            <person name="Dew I."/>
            <person name="Dietz S.M."/>
            <person name="Dodson K."/>
            <person name="Doup L.E."/>
            <person name="Downes M."/>
            <person name="Dugan-Rocha S."/>
            <person name="Dunkov B.C."/>
            <person name="Dunn P."/>
            <person name="Durbin K.J."/>
            <person name="Evangelista C.C."/>
            <person name="Ferraz C."/>
            <person name="Ferriera S."/>
            <person name="Fleischmann W."/>
            <person name="Fosler C."/>
            <person name="Gabrielian A.E."/>
            <person name="Garg N.S."/>
            <person name="Gelbart W.M."/>
            <person name="Glasser K."/>
            <person name="Glodek A."/>
            <person name="Gong F."/>
            <person name="Gorrell J.H."/>
            <person name="Gu Z."/>
            <person name="Guan P."/>
            <person name="Harris M."/>
            <person name="Harris N.L."/>
            <person name="Harvey D."/>
            <person name="Heiman T.J."/>
            <person name="Hernandez J.R."/>
            <person name="Houck J."/>
            <person name="Hostin D."/>
            <person name="Houston K.A."/>
            <person name="Howland T.J."/>
            <person name="Wei M.H."/>
            <person name="Ibegwam C."/>
            <person name="Jalali M."/>
            <person name="Kalush F."/>
            <person name="Karpen G.H."/>
            <person name="Ke Z."/>
            <person name="Kennison J.A."/>
            <person name="Ketchum K.A."/>
            <person name="Kimmel B.E."/>
            <person name="Kodira C.D."/>
            <person name="Kraft C."/>
            <person name="Kravitz S."/>
            <person name="Kulp D."/>
            <person name="Lai Z."/>
            <person name="Lasko P."/>
            <person name="Lei Y."/>
            <person name="Levitsky A.A."/>
            <person name="Li J."/>
            <person name="Li Z."/>
            <person name="Liang Y."/>
            <person name="Lin X."/>
            <person name="Liu X."/>
            <person name="Mattei B."/>
            <person name="McIntosh T.C."/>
            <person name="McLeod M.P."/>
            <person name="McPherson D."/>
            <person name="Merkulov G."/>
            <person name="Milshina N.V."/>
            <person name="Mobarry C."/>
            <person name="Morris J."/>
            <person name="Moshrefi A."/>
            <person name="Mount S.M."/>
            <person name="Moy M."/>
            <person name="Murphy B."/>
            <person name="Murphy L."/>
            <person name="Muzny D.M."/>
            <person name="Nelson D.L."/>
            <person name="Nelson D.R."/>
            <person name="Nelson K.A."/>
            <person name="Nixon K."/>
            <person name="Nusskern D.R."/>
            <person name="Pacleb J.M."/>
            <person name="Palazzolo M."/>
            <person name="Pittman G.S."/>
            <person name="Pan S."/>
            <person name="Pollard J."/>
            <person name="Puri V."/>
            <person name="Reese M.G."/>
            <person name="Reinert K."/>
            <person name="Remington K."/>
            <person name="Saunders R.D."/>
            <person name="Scheeler F."/>
            <person name="Shen H."/>
            <person name="Shue B.C."/>
            <person name="Siden-Kiamos I."/>
            <person name="Simpson M."/>
            <person name="Skupski M.P."/>
            <person name="Smith T."/>
            <person name="Spier E."/>
            <person name="Spradling A.C."/>
            <person name="Stapleton M."/>
            <person name="Strong R."/>
            <person name="Sun E."/>
            <person name="Svirskas R."/>
            <person name="Tector C."/>
            <person name="Turner R."/>
            <person name="Venter E."/>
            <person name="Wang A.H."/>
            <person name="Wang X."/>
            <person name="Wang Z.Y."/>
            <person name="Wassarman D.A."/>
            <person name="Weinstock G.M."/>
            <person name="Weissenbach J."/>
            <person name="Williams S.M."/>
            <person name="WoodageT"/>
            <person name="Worley K.C."/>
            <person name="Wu D."/>
            <person name="Yang S."/>
            <person name="Yao Q.A."/>
            <person name="Ye J."/>
            <person name="Yeh R.F."/>
            <person name="Zaveri J.S."/>
            <person name="Zhan M."/>
            <person name="Zhang G."/>
            <person name="Zhao Q."/>
            <person name="Zheng L."/>
            <person name="Zheng X.H."/>
            <person name="Zhong F.N."/>
            <person name="Zhong W."/>
            <person name="Zhou X."/>
            <person name="Zhu S."/>
            <person name="Zhu X."/>
            <person name="Smith H.O."/>
            <person name="Gibbs R.A."/>
            <person name="Myers E.W."/>
            <person name="Rubin G.M."/>
            <person name="Venter J.C."/>
        </authorList>
    </citation>
    <scope>NUCLEOTIDE SEQUENCE [LARGE SCALE GENOMIC DNA]</scope>
    <source>
        <strain evidence="7">Berkeley</strain>
    </source>
</reference>
<dbReference type="AGR" id="FB:FBgn0029703"/>
<dbReference type="GeneID" id="31372"/>
<dbReference type="KEGG" id="dme:Dmel_CG12692"/>
<evidence type="ECO:0000313" key="3">
    <source>
        <dbReference type="EMBL" id="AAF45936.2"/>
    </source>
</evidence>
<protein>
    <submittedName>
        <fullName evidence="4">AT12544p</fullName>
    </submittedName>
    <submittedName>
        <fullName evidence="3">Uncharacterized protein, isoform B</fullName>
    </submittedName>
    <submittedName>
        <fullName evidence="5">Uncharacterized protein, isoform C</fullName>
    </submittedName>
</protein>
<evidence type="ECO:0000313" key="4">
    <source>
        <dbReference type="EMBL" id="AAR27880.1"/>
    </source>
</evidence>
<keyword evidence="7" id="KW-1185">Reference proteome</keyword>
<reference evidence="3 7" key="10">
    <citation type="journal article" date="2007" name="Science">
        <title>Sequence finishing and mapping of Drosophila melanogaster heterochromatin.</title>
        <authorList>
            <person name="Hoskins R.A."/>
            <person name="Carlson J.W."/>
            <person name="Kennedy C."/>
            <person name="Acevedo D."/>
            <person name="Evans-Holm M."/>
            <person name="Frise E."/>
            <person name="Wan K.H."/>
            <person name="Park S."/>
            <person name="Mendez-Lago M."/>
            <person name="Rossi F."/>
            <person name="Villasante A."/>
            <person name="Dimitri P."/>
            <person name="Karpen G.H."/>
            <person name="Celniker S.E."/>
        </authorList>
    </citation>
    <scope>NUCLEOTIDE SEQUENCE [LARGE SCALE GENOMIC DNA]</scope>
    <source>
        <strain evidence="7">Berkeley</strain>
    </source>
</reference>
<reference evidence="3 7" key="9">
    <citation type="journal article" date="2007" name="Science">
        <title>The Release 5.1 annotation of Drosophila melanogaster heterochromatin.</title>
        <authorList>
            <person name="Smith C.D."/>
            <person name="Shu S."/>
            <person name="Mungall C.J."/>
            <person name="Karpen G.H."/>
        </authorList>
    </citation>
    <scope>NUCLEOTIDE SEQUENCE [LARGE SCALE GENOMIC DNA]</scope>
    <source>
        <strain evidence="7">Berkeley</strain>
    </source>
</reference>
<dbReference type="OMA" id="EHINRAQ"/>
<dbReference type="EMBL" id="AE014298">
    <property type="protein sequence ID" value="AHN59328.1"/>
    <property type="molecule type" value="Genomic_DNA"/>
</dbReference>
<dbReference type="RefSeq" id="NP_001284857.1">
    <property type="nucleotide sequence ID" value="NM_001297928.1"/>
</dbReference>
<dbReference type="EMBL" id="AE014298">
    <property type="protein sequence ID" value="AAF45936.2"/>
    <property type="molecule type" value="Genomic_DNA"/>
</dbReference>
<gene>
    <name evidence="3" type="primary">Dmel\CG12692</name>
    <name evidence="3 6" type="ORF">CG12692</name>
    <name evidence="3" type="ORF">Dmel_CG12692</name>
</gene>
<dbReference type="VEuPathDB" id="VectorBase:FBgn0029703"/>
<feature type="domain" description="BACK" evidence="2">
    <location>
        <begin position="162"/>
        <end position="265"/>
    </location>
</feature>
<evidence type="ECO:0000313" key="7">
    <source>
        <dbReference type="Proteomes" id="UP000000803"/>
    </source>
</evidence>
<reference evidence="3 7" key="7">
    <citation type="journal article" date="2005" name="PLoS Comput. Biol.">
        <title>Combined evidence annotation of transposable elements in genome sequences.</title>
        <authorList>
            <person name="Quesneville H."/>
            <person name="Bergman C.M."/>
            <person name="Andrieu O."/>
            <person name="Autard D."/>
            <person name="Nouaud D."/>
            <person name="Ashburner M."/>
            <person name="Anxolabehere D."/>
        </authorList>
    </citation>
    <scope>NUCLEOTIDE SEQUENCE [LARGE SCALE GENOMIC DNA]</scope>
    <source>
        <strain evidence="7">Berkeley</strain>
    </source>
</reference>
<dbReference type="HOGENOM" id="CLU_492825_0_0_1"/>
<dbReference type="RefSeq" id="NP_572159.1">
    <property type="nucleotide sequence ID" value="NM_131931.2"/>
</dbReference>
<dbReference type="PANTHER" id="PTHR22667:SF0">
    <property type="entry name" value="AT01380P-RELATED"/>
    <property type="match status" value="1"/>
</dbReference>
<organism evidence="3 7">
    <name type="scientific">Drosophila melanogaster</name>
    <name type="common">Fruit fly</name>
    <dbReference type="NCBI Taxonomy" id="7227"/>
    <lineage>
        <taxon>Eukaryota</taxon>
        <taxon>Metazoa</taxon>
        <taxon>Ecdysozoa</taxon>
        <taxon>Arthropoda</taxon>
        <taxon>Hexapoda</taxon>
        <taxon>Insecta</taxon>
        <taxon>Pterygota</taxon>
        <taxon>Neoptera</taxon>
        <taxon>Endopterygota</taxon>
        <taxon>Diptera</taxon>
        <taxon>Brachycera</taxon>
        <taxon>Muscomorpha</taxon>
        <taxon>Ephydroidea</taxon>
        <taxon>Drosophilidae</taxon>
        <taxon>Drosophila</taxon>
        <taxon>Sophophora</taxon>
    </lineage>
</organism>
<dbReference type="EMBL" id="BT011009">
    <property type="protein sequence ID" value="AAR27880.1"/>
    <property type="molecule type" value="mRNA"/>
</dbReference>
<proteinExistence type="evidence at transcript level"/>
<evidence type="ECO:0000313" key="5">
    <source>
        <dbReference type="EMBL" id="AHN59328.1"/>
    </source>
</evidence>
<dbReference type="FlyBase" id="FBgn0029703">
    <property type="gene designation" value="CG12692"/>
</dbReference>
<reference evidence="7" key="3">
    <citation type="journal article" date="2002" name="Genome Biol.">
        <title>Annotation of the Drosophila melanogaster euchromatic genome: a systematic review.</title>
        <authorList>
            <person name="Misra S."/>
            <person name="Crosby M.A."/>
            <person name="Mungall C.J."/>
            <person name="Matthews B.B."/>
            <person name="Campbell K.S."/>
            <person name="Hradecky P."/>
            <person name="Huang Y."/>
            <person name="Kaminker J.S."/>
            <person name="Millburn G.H."/>
            <person name="Prochnik S.E."/>
            <person name="Smith C.D."/>
            <person name="Tupy J.L."/>
            <person name="Whitfied E.J."/>
            <person name="Bayraktaroglu L."/>
            <person name="Berman B.P."/>
            <person name="Bettencourt B.R."/>
            <person name="Celniker S.E."/>
            <person name="de Grey A.D."/>
            <person name="Drysdale R.A."/>
            <person name="Harris N.L."/>
            <person name="Richter J."/>
            <person name="Russo S."/>
            <person name="Schroeder A.J."/>
            <person name="Shu S.Q."/>
            <person name="Stapleton M."/>
            <person name="Yamada C."/>
            <person name="Ashburner M."/>
            <person name="Gelbart W.M."/>
            <person name="Rubin G.M."/>
            <person name="Lewis S.E."/>
        </authorList>
    </citation>
    <scope>GENOME REANNOTATION</scope>
    <source>
        <strain evidence="7">Berkeley</strain>
    </source>
</reference>
<feature type="region of interest" description="Disordered" evidence="1">
    <location>
        <begin position="382"/>
        <end position="415"/>
    </location>
</feature>
<reference evidence="3" key="13">
    <citation type="journal article" date="2015" name="Genome Res.">
        <title>The Release 6 reference sequence of the Drosophila melanogaster genome.</title>
        <authorList>
            <person name="Hoskins R.A."/>
            <person name="Carlson J.W."/>
            <person name="Wan K.H."/>
            <person name="Park S."/>
            <person name="Mendez I."/>
            <person name="Galle S.E."/>
            <person name="Booth B.W."/>
            <person name="Pfeiffer B.D."/>
            <person name="George R.A."/>
            <person name="Svirskas R."/>
            <person name="Krzywinski M."/>
            <person name="Schein J."/>
            <person name="Accardo M.C."/>
            <person name="Damia E."/>
            <person name="Messina G."/>
            <person name="Mendez-Lago M."/>
            <person name="de Pablos B."/>
            <person name="Demakova O.V."/>
            <person name="Andreyeva E.N."/>
            <person name="Boldyreva L.V."/>
            <person name="Marra M."/>
            <person name="Carvalho A.B."/>
            <person name="Dimitri P."/>
            <person name="Villasante A."/>
            <person name="Zhimulev I.F."/>
            <person name="Rubin G.M."/>
            <person name="Karpen G.H."/>
            <person name="Celniker S.E."/>
        </authorList>
    </citation>
    <scope>NUCLEOTIDE SEQUENCE</scope>
</reference>
<sequence>MGHIDGTNKLKGFARPAFTSELAFNSVVPWSNEIHRRHGEAIHPCNDAMDFHASVFRSLGAVTRVCIGTSTFWCTSSLLQFHSNYFDRNICPVNCFREGTDLIAVGFRAAYTWMRLQEPLDPFMQPDKLMTLLHTAVQLEMPALKALCYEQLCTDRFREETAFQVYLRALKYPQLEELRKLMLQRIGAAFLAVLGGDDFQRMPLEDVITMLQQDSLGVNSEMEVLVAIIRWLNCQSKCIDQATPLLMDCLRLTLLPLPILKRFWRCAMAPPVPDEPFMNAVRGNIHIRERISCAITVVQMHHLHTSRREFLDFCRSKGLLVDMPREWIYDEQCHYHLPRPGGPYSHLICVHVISNYAIQRAQRLMESSKRWPRRVNTYMPPSDDLQTINELPEDKDEEAQVSVEPSAPEMSEGLPQPEEDDCFIARLFRGTLLRLNEVMAAQDRNIERRIDNLIRDGTLRPRFIPNAMSRFVLPTAMTCAAQEDLQEDLFLQTDFYSSNLDAIDAYFFLHVCRMRQLVQPKVVVPIEKSSEESVRPMESYVLETDQMIKVLGF</sequence>
<dbReference type="SMR" id="Q9W4L5"/>
<dbReference type="STRING" id="7227.FBpp0311749"/>
<reference evidence="3" key="11">
    <citation type="journal article" date="2015" name="G3 (Bethesda)">
        <title>Gene Model Annotations for Drosophila melanogaster: Impact of High-Throughput Data.</title>
        <authorList>
            <consortium name="FlyBase Consortium"/>
            <person name="Matthews B.B."/>
            <person name="Dos Santos G."/>
            <person name="Crosby M.A."/>
            <person name="Emmert D.B."/>
            <person name="St Pierre S.E."/>
            <person name="Gramates L.S."/>
            <person name="Zhou P."/>
            <person name="Schroeder A.J."/>
            <person name="Falls K."/>
            <person name="Strelets V."/>
            <person name="Russo S.M."/>
            <person name="Gelbart W.M."/>
            <person name="null"/>
        </authorList>
    </citation>
    <scope>NUCLEOTIDE SEQUENCE</scope>
</reference>
<dbReference type="Pfam" id="PF07707">
    <property type="entry name" value="BACK"/>
    <property type="match status" value="1"/>
</dbReference>